<organism evidence="2 3">
    <name type="scientific">Heyndrickxia acidicola</name>
    <dbReference type="NCBI Taxonomy" id="209389"/>
    <lineage>
        <taxon>Bacteria</taxon>
        <taxon>Bacillati</taxon>
        <taxon>Bacillota</taxon>
        <taxon>Bacilli</taxon>
        <taxon>Bacillales</taxon>
        <taxon>Bacillaceae</taxon>
        <taxon>Heyndrickxia</taxon>
    </lineage>
</organism>
<feature type="transmembrane region" description="Helical" evidence="1">
    <location>
        <begin position="371"/>
        <end position="389"/>
    </location>
</feature>
<keyword evidence="1" id="KW-1133">Transmembrane helix</keyword>
<proteinExistence type="predicted"/>
<evidence type="ECO:0008006" key="4">
    <source>
        <dbReference type="Google" id="ProtNLM"/>
    </source>
</evidence>
<dbReference type="Proteomes" id="UP001341444">
    <property type="component" value="Unassembled WGS sequence"/>
</dbReference>
<feature type="transmembrane region" description="Helical" evidence="1">
    <location>
        <begin position="340"/>
        <end position="359"/>
    </location>
</feature>
<feature type="transmembrane region" description="Helical" evidence="1">
    <location>
        <begin position="257"/>
        <end position="275"/>
    </location>
</feature>
<feature type="transmembrane region" description="Helical" evidence="1">
    <location>
        <begin position="27"/>
        <end position="48"/>
    </location>
</feature>
<feature type="transmembrane region" description="Helical" evidence="1">
    <location>
        <begin position="98"/>
        <end position="116"/>
    </location>
</feature>
<keyword evidence="1" id="KW-0472">Membrane</keyword>
<evidence type="ECO:0000256" key="1">
    <source>
        <dbReference type="SAM" id="Phobius"/>
    </source>
</evidence>
<sequence length="516" mass="59763">MKTEQHEMAAESWILDRSIRHEKWMMILYSLLVSIVFLLICTESSPLYPFNDWVDSNAFFTMGKGMMHGKVLYRDLFEQKGPYLYFIHGLAYLLSHKSFLGVYLFEVASFTIFLFFCYKIMSLFLHSLYSFVGLPFVAAIILNLQSFSHGDSAEEFSLPFVAASLYAFLHYFKKDYPDPIRYKTLLVNGILAGIVLWIKYSLLGFWIGWTAALGICMLAHKQYVRALWGGVLFLLGMLMAALPWILYFGIHHAIHDWIYTYIIFNAKYYTVQYTLLGRLKLVFMTVLLNLSLYPFFAVIACIGVLFFLLKRYLPSFMGRAGLVLCLLLLALGVYAGGRGYVYYFLIFSPFILFGVIVILDGLSMKLRNRYTLMLAGAVLLVSIALTAAFNHNTYMMGVKKKDLVQYRFASIINQTKHATVLNYNCLDLGIYTVTGITPNVKYFEKQNVDYAEYPMNMDAQNRYVRDRLVDYVVVRKSMSYINQHVPSFHQQYKLVSKQAQLYEGKISEYWLFKRKS</sequence>
<dbReference type="RefSeq" id="WP_083953237.1">
    <property type="nucleotide sequence ID" value="NZ_JARMAB010000031.1"/>
</dbReference>
<feature type="transmembrane region" description="Helical" evidence="1">
    <location>
        <begin position="227"/>
        <end position="250"/>
    </location>
</feature>
<name>A0ABU6MMY6_9BACI</name>
<gene>
    <name evidence="2" type="ORF">P4T90_20025</name>
</gene>
<feature type="transmembrane region" description="Helical" evidence="1">
    <location>
        <begin position="123"/>
        <end position="144"/>
    </location>
</feature>
<feature type="transmembrane region" description="Helical" evidence="1">
    <location>
        <begin position="185"/>
        <end position="207"/>
    </location>
</feature>
<comment type="caution">
    <text evidence="2">The sequence shown here is derived from an EMBL/GenBank/DDBJ whole genome shotgun (WGS) entry which is preliminary data.</text>
</comment>
<reference evidence="2 3" key="1">
    <citation type="submission" date="2023-03" db="EMBL/GenBank/DDBJ databases">
        <title>Bacillus Genome Sequencing.</title>
        <authorList>
            <person name="Dunlap C."/>
        </authorList>
    </citation>
    <scope>NUCLEOTIDE SEQUENCE [LARGE SCALE GENOMIC DNA]</scope>
    <source>
        <strain evidence="2 3">B-23453</strain>
    </source>
</reference>
<feature type="transmembrane region" description="Helical" evidence="1">
    <location>
        <begin position="281"/>
        <end position="309"/>
    </location>
</feature>
<evidence type="ECO:0000313" key="3">
    <source>
        <dbReference type="Proteomes" id="UP001341444"/>
    </source>
</evidence>
<protein>
    <recommendedName>
        <fullName evidence="4">Glycosyltransferase RgtA/B/C/D-like domain-containing protein</fullName>
    </recommendedName>
</protein>
<evidence type="ECO:0000313" key="2">
    <source>
        <dbReference type="EMBL" id="MED1205341.1"/>
    </source>
</evidence>
<keyword evidence="3" id="KW-1185">Reference proteome</keyword>
<keyword evidence="1" id="KW-0812">Transmembrane</keyword>
<feature type="transmembrane region" description="Helical" evidence="1">
    <location>
        <begin position="316"/>
        <end position="334"/>
    </location>
</feature>
<feature type="transmembrane region" description="Helical" evidence="1">
    <location>
        <begin position="156"/>
        <end position="173"/>
    </location>
</feature>
<accession>A0ABU6MMY6</accession>
<dbReference type="EMBL" id="JARMAB010000031">
    <property type="protein sequence ID" value="MED1205341.1"/>
    <property type="molecule type" value="Genomic_DNA"/>
</dbReference>